<dbReference type="Proteomes" id="UP000008917">
    <property type="component" value="Chromosome"/>
</dbReference>
<dbReference type="KEGG" id="vpe:Varpa_0469"/>
<dbReference type="Gene3D" id="3.40.1350.10">
    <property type="match status" value="1"/>
</dbReference>
<reference evidence="5" key="1">
    <citation type="submission" date="2010-12" db="EMBL/GenBank/DDBJ databases">
        <title>Complete sequence of Variovorax paradoxus EPS.</title>
        <authorList>
            <consortium name="US DOE Joint Genome Institute"/>
            <person name="Lucas S."/>
            <person name="Copeland A."/>
            <person name="Lapidus A."/>
            <person name="Cheng J.-F."/>
            <person name="Goodwin L."/>
            <person name="Pitluck S."/>
            <person name="Teshima H."/>
            <person name="Detter J.C."/>
            <person name="Han C."/>
            <person name="Tapia R."/>
            <person name="Land M."/>
            <person name="Hauser L."/>
            <person name="Kyrpides N."/>
            <person name="Ivanova N."/>
            <person name="Ovchinnikova G."/>
            <person name="Orwin P."/>
            <person name="Han J.-I.G."/>
            <person name="Woyke T."/>
        </authorList>
    </citation>
    <scope>NUCLEOTIDE SEQUENCE [LARGE SCALE GENOMIC DNA]</scope>
    <source>
        <strain evidence="5">EPS</strain>
    </source>
</reference>
<dbReference type="STRING" id="595537.Varpa_0469"/>
<proteinExistence type="predicted"/>
<organism evidence="4 5">
    <name type="scientific">Variovorax paradoxus (strain EPS)</name>
    <dbReference type="NCBI Taxonomy" id="595537"/>
    <lineage>
        <taxon>Bacteria</taxon>
        <taxon>Pseudomonadati</taxon>
        <taxon>Pseudomonadota</taxon>
        <taxon>Betaproteobacteria</taxon>
        <taxon>Burkholderiales</taxon>
        <taxon>Comamonadaceae</taxon>
        <taxon>Variovorax</taxon>
    </lineage>
</organism>
<dbReference type="PANTHER" id="PTHR30547:SF5">
    <property type="entry name" value="NUCLEASE YHCG-RELATED"/>
    <property type="match status" value="1"/>
</dbReference>
<evidence type="ECO:0000256" key="1">
    <source>
        <dbReference type="SAM" id="MobiDB-lite"/>
    </source>
</evidence>
<dbReference type="InterPro" id="IPR009362">
    <property type="entry name" value="YhcG_C"/>
</dbReference>
<dbReference type="eggNOG" id="COG4804">
    <property type="taxonomic scope" value="Bacteria"/>
</dbReference>
<evidence type="ECO:0000313" key="5">
    <source>
        <dbReference type="Proteomes" id="UP000008917"/>
    </source>
</evidence>
<dbReference type="Pfam" id="PF06250">
    <property type="entry name" value="YhcG_C"/>
    <property type="match status" value="1"/>
</dbReference>
<dbReference type="Pfam" id="PF17761">
    <property type="entry name" value="DUF1016_N"/>
    <property type="match status" value="1"/>
</dbReference>
<dbReference type="InterPro" id="IPR011856">
    <property type="entry name" value="tRNA_endonuc-like_dom_sf"/>
</dbReference>
<dbReference type="InterPro" id="IPR041527">
    <property type="entry name" value="YhcG_N"/>
</dbReference>
<dbReference type="PANTHER" id="PTHR30547">
    <property type="entry name" value="UNCHARACTERIZED PROTEIN YHCG-RELATED"/>
    <property type="match status" value="1"/>
</dbReference>
<feature type="compositionally biased region" description="Low complexity" evidence="1">
    <location>
        <begin position="31"/>
        <end position="41"/>
    </location>
</feature>
<dbReference type="HOGENOM" id="CLU_046640_1_1_4"/>
<feature type="region of interest" description="Disordered" evidence="1">
    <location>
        <begin position="20"/>
        <end position="41"/>
    </location>
</feature>
<name>E6V4E5_VARPE</name>
<evidence type="ECO:0000259" key="3">
    <source>
        <dbReference type="Pfam" id="PF17761"/>
    </source>
</evidence>
<dbReference type="GO" id="GO:0003676">
    <property type="term" value="F:nucleic acid binding"/>
    <property type="evidence" value="ECO:0007669"/>
    <property type="project" value="InterPro"/>
</dbReference>
<feature type="domain" description="YhcG N-terminal" evidence="3">
    <location>
        <begin position="52"/>
        <end position="221"/>
    </location>
</feature>
<sequence length="426" mass="48201">MWANVARALPRIIQDELPQSVALPTSDKTPPRAAKTTRAKAASSSNALLARVREILEAARAGVARTVNTTQVAANWLIGREIVEEEQRGQRRAGYGAKLLAELSARLNAEFGRGYSVDNLEAFRQFYLDYPQLISETASRKSTVIRELPAQPISATPSRKSISESDWLPGVLHPSLSWSHYRQLLRVARMEARAFYEIEAIRNAWSVRELQRQAASLLYDRLAKSKDKKGLMRLATHGQEVAQPLDALKDPMVIEFLGLPESPRLVESALEQALIDNLQTFLLELGKGFAFVSRQERITIDGDHFYIDLVFYHAVLKCYVLIDLKVGKLTHADLGQIQFYVNYYDRERRTEGDNPTLGVILCPDKNDAVVKYTLGEQQERNIFASRYQLHLPTEQELESELRREIRYLSVSEAVRVPAKKQAKRGA</sequence>
<reference evidence="4 5" key="2">
    <citation type="journal article" date="2013" name="Genome Announc.">
        <title>Genome of the Root-Associated Plant Growth-Promoting Bacterium Variovorax paradoxus Strain EPS.</title>
        <authorList>
            <person name="Han J.I."/>
            <person name="Spain J.C."/>
            <person name="Leadbetter J.R."/>
            <person name="Ovchinnikova G."/>
            <person name="Goodwin L.A."/>
            <person name="Han C.S."/>
            <person name="Woyke T."/>
            <person name="Davenport K.W."/>
            <person name="Orwin P.M."/>
        </authorList>
    </citation>
    <scope>NUCLEOTIDE SEQUENCE [LARGE SCALE GENOMIC DNA]</scope>
    <source>
        <strain evidence="4 5">EPS</strain>
    </source>
</reference>
<feature type="domain" description="YhcG PDDEXK nuclease" evidence="2">
    <location>
        <begin position="246"/>
        <end position="401"/>
    </location>
</feature>
<accession>E6V4E5</accession>
<evidence type="ECO:0000259" key="2">
    <source>
        <dbReference type="Pfam" id="PF06250"/>
    </source>
</evidence>
<protein>
    <recommendedName>
        <fullName evidence="6">DUF1016 domain-containing protein</fullName>
    </recommendedName>
</protein>
<dbReference type="InterPro" id="IPR053148">
    <property type="entry name" value="PD-DEXK-like_domain"/>
</dbReference>
<evidence type="ECO:0008006" key="6">
    <source>
        <dbReference type="Google" id="ProtNLM"/>
    </source>
</evidence>
<dbReference type="AlphaFoldDB" id="E6V4E5"/>
<gene>
    <name evidence="4" type="ordered locus">Varpa_0469</name>
</gene>
<dbReference type="EMBL" id="CP002417">
    <property type="protein sequence ID" value="ADU34691.1"/>
    <property type="molecule type" value="Genomic_DNA"/>
</dbReference>
<evidence type="ECO:0000313" key="4">
    <source>
        <dbReference type="EMBL" id="ADU34691.1"/>
    </source>
</evidence>